<name>A0A0T6BCF6_9SCAR</name>
<evidence type="ECO:0000313" key="1">
    <source>
        <dbReference type="EMBL" id="KRT85010.1"/>
    </source>
</evidence>
<dbReference type="Proteomes" id="UP000051574">
    <property type="component" value="Unassembled WGS sequence"/>
</dbReference>
<comment type="caution">
    <text evidence="1">The sequence shown here is derived from an EMBL/GenBank/DDBJ whole genome shotgun (WGS) entry which is preliminary data.</text>
</comment>
<dbReference type="Pfam" id="PF11901">
    <property type="entry name" value="DM9"/>
    <property type="match status" value="1"/>
</dbReference>
<dbReference type="OrthoDB" id="6758767at2759"/>
<protein>
    <submittedName>
        <fullName evidence="1">Uncharacterized protein</fullName>
    </submittedName>
</protein>
<proteinExistence type="predicted"/>
<reference evidence="1 2" key="1">
    <citation type="submission" date="2015-09" db="EMBL/GenBank/DDBJ databases">
        <title>Draft genome of the scarab beetle Oryctes borbonicus.</title>
        <authorList>
            <person name="Meyer J.M."/>
            <person name="Markov G.V."/>
            <person name="Baskaran P."/>
            <person name="Herrmann M."/>
            <person name="Sommer R.J."/>
            <person name="Roedelsperger C."/>
        </authorList>
    </citation>
    <scope>NUCLEOTIDE SEQUENCE [LARGE SCALE GENOMIC DNA]</scope>
    <source>
        <strain evidence="1">OB123</strain>
        <tissue evidence="1">Whole animal</tissue>
    </source>
</reference>
<sequence>MSTPGYSETYKPNSDTNGTRYCKYHVEYSEDLVYPRIDRPPQNCKAIIPDYYWRNYIPNHIPDDALEGPDGKYIGQALFRESLLPACIDPCLNRVIAVRARRRFITDNIKILCAPYSHKFYWEDVDFSCKGGSDYSYLNNIVKGGFEDGCNLYIGKAYHKGEWKIGKVYPKEKRGLIGLRLWKDGGERDGVFAFSILKYDPLK</sequence>
<evidence type="ECO:0000313" key="2">
    <source>
        <dbReference type="Proteomes" id="UP000051574"/>
    </source>
</evidence>
<accession>A0A0T6BCF6</accession>
<dbReference type="InterPro" id="IPR006616">
    <property type="entry name" value="DM9_repeat"/>
</dbReference>
<keyword evidence="2" id="KW-1185">Reference proteome</keyword>
<dbReference type="PANTHER" id="PTHR31649:SF10">
    <property type="entry name" value="IP19903P-RELATED"/>
    <property type="match status" value="1"/>
</dbReference>
<dbReference type="AlphaFoldDB" id="A0A0T6BCF6"/>
<organism evidence="1 2">
    <name type="scientific">Oryctes borbonicus</name>
    <dbReference type="NCBI Taxonomy" id="1629725"/>
    <lineage>
        <taxon>Eukaryota</taxon>
        <taxon>Metazoa</taxon>
        <taxon>Ecdysozoa</taxon>
        <taxon>Arthropoda</taxon>
        <taxon>Hexapoda</taxon>
        <taxon>Insecta</taxon>
        <taxon>Pterygota</taxon>
        <taxon>Neoptera</taxon>
        <taxon>Endopterygota</taxon>
        <taxon>Coleoptera</taxon>
        <taxon>Polyphaga</taxon>
        <taxon>Scarabaeiformia</taxon>
        <taxon>Scarabaeidae</taxon>
        <taxon>Dynastinae</taxon>
        <taxon>Oryctes</taxon>
    </lineage>
</organism>
<gene>
    <name evidence="1" type="ORF">AMK59_2383</name>
</gene>
<dbReference type="PANTHER" id="PTHR31649">
    <property type="entry name" value="AGAP009604-PA"/>
    <property type="match status" value="1"/>
</dbReference>
<dbReference type="EMBL" id="LJIG01001930">
    <property type="protein sequence ID" value="KRT85010.1"/>
    <property type="molecule type" value="Genomic_DNA"/>
</dbReference>